<accession>A0A7J6PCH4</accession>
<gene>
    <name evidence="1" type="ORF">FOZ60_009627</name>
</gene>
<proteinExistence type="predicted"/>
<organism evidence="1 2">
    <name type="scientific">Perkinsus olseni</name>
    <name type="common">Perkinsus atlanticus</name>
    <dbReference type="NCBI Taxonomy" id="32597"/>
    <lineage>
        <taxon>Eukaryota</taxon>
        <taxon>Sar</taxon>
        <taxon>Alveolata</taxon>
        <taxon>Perkinsozoa</taxon>
        <taxon>Perkinsea</taxon>
        <taxon>Perkinsida</taxon>
        <taxon>Perkinsidae</taxon>
        <taxon>Perkinsus</taxon>
    </lineage>
</organism>
<comment type="caution">
    <text evidence="1">The sequence shown here is derived from an EMBL/GenBank/DDBJ whole genome shotgun (WGS) entry which is preliminary data.</text>
</comment>
<name>A0A7J6PCH4_PEROL</name>
<sequence length="156" mass="17117">MKLVDNIASVFNVCTAEKLSCRRSKSANGAVLEREGPYEGGNFGILVHIPLDRPKPGWEARWHQAAALTTRPKCHMTIIACHYARVRAWALKNAGQQSIEQFPQSKEISFHLLLLPACHALPWILAFALAGQAAIGLLASPSVITHDSETQVIKNL</sequence>
<dbReference type="Proteomes" id="UP000541610">
    <property type="component" value="Unassembled WGS sequence"/>
</dbReference>
<evidence type="ECO:0000313" key="1">
    <source>
        <dbReference type="EMBL" id="KAF4693883.1"/>
    </source>
</evidence>
<evidence type="ECO:0000313" key="2">
    <source>
        <dbReference type="Proteomes" id="UP000541610"/>
    </source>
</evidence>
<protein>
    <submittedName>
        <fullName evidence="1">Uncharacterized protein</fullName>
    </submittedName>
</protein>
<reference evidence="1 2" key="1">
    <citation type="submission" date="2020-04" db="EMBL/GenBank/DDBJ databases">
        <title>Perkinsus olseni comparative genomics.</title>
        <authorList>
            <person name="Bogema D.R."/>
        </authorList>
    </citation>
    <scope>NUCLEOTIDE SEQUENCE [LARGE SCALE GENOMIC DNA]</scope>
    <source>
        <strain evidence="1">00978-12</strain>
    </source>
</reference>
<dbReference type="AlphaFoldDB" id="A0A7J6PCH4"/>
<dbReference type="OrthoDB" id="10418928at2759"/>
<dbReference type="EMBL" id="JABANP010000039">
    <property type="protein sequence ID" value="KAF4693883.1"/>
    <property type="molecule type" value="Genomic_DNA"/>
</dbReference>